<dbReference type="InterPro" id="IPR050260">
    <property type="entry name" value="FAD-bd_OxRdtase"/>
</dbReference>
<evidence type="ECO:0000256" key="6">
    <source>
        <dbReference type="ARBA" id="ARBA00023284"/>
    </source>
</evidence>
<dbReference type="Pfam" id="PF13686">
    <property type="entry name" value="DrsE_2"/>
    <property type="match status" value="1"/>
</dbReference>
<comment type="cofactor">
    <cofactor evidence="1">
        <name>FAD</name>
        <dbReference type="ChEBI" id="CHEBI:57692"/>
    </cofactor>
</comment>
<dbReference type="Gene3D" id="3.30.110.40">
    <property type="entry name" value="TusA-like domain"/>
    <property type="match status" value="1"/>
</dbReference>
<dbReference type="SUPFAM" id="SSF51905">
    <property type="entry name" value="FAD/NAD(P)-binding domain"/>
    <property type="match status" value="1"/>
</dbReference>
<evidence type="ECO:0000313" key="10">
    <source>
        <dbReference type="Proteomes" id="UP000193834"/>
    </source>
</evidence>
<dbReference type="SUPFAM" id="SSF64307">
    <property type="entry name" value="SirA-like"/>
    <property type="match status" value="1"/>
</dbReference>
<dbReference type="Gene3D" id="3.50.50.60">
    <property type="entry name" value="FAD/NAD(P)-binding domain"/>
    <property type="match status" value="2"/>
</dbReference>
<dbReference type="Pfam" id="PF07992">
    <property type="entry name" value="Pyr_redox_2"/>
    <property type="match status" value="1"/>
</dbReference>
<comment type="similarity">
    <text evidence="2">Belongs to the class-III pyridine nucleotide-disulfide oxidoreductase family.</text>
</comment>
<dbReference type="InterPro" id="IPR001763">
    <property type="entry name" value="Rhodanese-like_dom"/>
</dbReference>
<dbReference type="Pfam" id="PF00581">
    <property type="entry name" value="Rhodanese"/>
    <property type="match status" value="1"/>
</dbReference>
<evidence type="ECO:0000256" key="5">
    <source>
        <dbReference type="ARBA" id="ARBA00023002"/>
    </source>
</evidence>
<dbReference type="Pfam" id="PF02852">
    <property type="entry name" value="Pyr_redox_dim"/>
    <property type="match status" value="1"/>
</dbReference>
<evidence type="ECO:0000256" key="4">
    <source>
        <dbReference type="ARBA" id="ARBA00022827"/>
    </source>
</evidence>
<keyword evidence="4" id="KW-0274">FAD</keyword>
<dbReference type="STRING" id="1852522.SAMN06295960_1447"/>
<dbReference type="SMART" id="SM00450">
    <property type="entry name" value="RHOD"/>
    <property type="match status" value="1"/>
</dbReference>
<evidence type="ECO:0000313" key="9">
    <source>
        <dbReference type="EMBL" id="SMG25627.1"/>
    </source>
</evidence>
<dbReference type="EMBL" id="FXAZ01000001">
    <property type="protein sequence ID" value="SMG25627.1"/>
    <property type="molecule type" value="Genomic_DNA"/>
</dbReference>
<dbReference type="RefSeq" id="WP_085493588.1">
    <property type="nucleotide sequence ID" value="NZ_FXAZ01000001.1"/>
</dbReference>
<keyword evidence="6" id="KW-0676">Redox-active center</keyword>
<dbReference type="Gene3D" id="3.40.1260.10">
    <property type="entry name" value="DsrEFH-like"/>
    <property type="match status" value="1"/>
</dbReference>
<dbReference type="Proteomes" id="UP000193834">
    <property type="component" value="Unassembled WGS sequence"/>
</dbReference>
<dbReference type="CDD" id="cd01524">
    <property type="entry name" value="RHOD_Pyr_redox"/>
    <property type="match status" value="1"/>
</dbReference>
<dbReference type="PROSITE" id="PS01148">
    <property type="entry name" value="UPF0033"/>
    <property type="match status" value="1"/>
</dbReference>
<feature type="region of interest" description="Disordered" evidence="7">
    <location>
        <begin position="557"/>
        <end position="615"/>
    </location>
</feature>
<dbReference type="Pfam" id="PF01206">
    <property type="entry name" value="TusA"/>
    <property type="match status" value="1"/>
</dbReference>
<keyword evidence="5" id="KW-0560">Oxidoreductase</keyword>
<keyword evidence="3" id="KW-0285">Flavoprotein</keyword>
<evidence type="ECO:0000256" key="3">
    <source>
        <dbReference type="ARBA" id="ARBA00022630"/>
    </source>
</evidence>
<dbReference type="InterPro" id="IPR027396">
    <property type="entry name" value="DsrEFH-like"/>
</dbReference>
<dbReference type="PROSITE" id="PS50206">
    <property type="entry name" value="RHODANESE_3"/>
    <property type="match status" value="1"/>
</dbReference>
<name>A0A1X7JDC4_9BACL</name>
<dbReference type="PRINTS" id="PR00411">
    <property type="entry name" value="PNDRDTASEI"/>
</dbReference>
<dbReference type="PANTHER" id="PTHR43429">
    <property type="entry name" value="PYRIDINE NUCLEOTIDE-DISULFIDE OXIDOREDUCTASE DOMAIN-CONTAINING"/>
    <property type="match status" value="1"/>
</dbReference>
<dbReference type="InterPro" id="IPR016156">
    <property type="entry name" value="FAD/NAD-linked_Rdtase_dimer_sf"/>
</dbReference>
<evidence type="ECO:0000259" key="8">
    <source>
        <dbReference type="PROSITE" id="PS50206"/>
    </source>
</evidence>
<proteinExistence type="inferred from homology"/>
<dbReference type="SUPFAM" id="SSF55424">
    <property type="entry name" value="FAD/NAD-linked reductases, dimerisation (C-terminal) domain"/>
    <property type="match status" value="1"/>
</dbReference>
<gene>
    <name evidence="9" type="ORF">SAMN06295960_1447</name>
</gene>
<dbReference type="PANTHER" id="PTHR43429:SF1">
    <property type="entry name" value="NAD(P)H SULFUR OXIDOREDUCTASE (COA-DEPENDENT)"/>
    <property type="match status" value="1"/>
</dbReference>
<dbReference type="GO" id="GO:0016491">
    <property type="term" value="F:oxidoreductase activity"/>
    <property type="evidence" value="ECO:0007669"/>
    <property type="project" value="UniProtKB-KW"/>
</dbReference>
<reference evidence="9 10" key="1">
    <citation type="submission" date="2017-04" db="EMBL/GenBank/DDBJ databases">
        <authorList>
            <person name="Afonso C.L."/>
            <person name="Miller P.J."/>
            <person name="Scott M.A."/>
            <person name="Spackman E."/>
            <person name="Goraichik I."/>
            <person name="Dimitrov K.M."/>
            <person name="Suarez D.L."/>
            <person name="Swayne D.E."/>
        </authorList>
    </citation>
    <scope>NUCLEOTIDE SEQUENCE [LARGE SCALE GENOMIC DNA]</scope>
    <source>
        <strain evidence="9 10">11</strain>
    </source>
</reference>
<dbReference type="OrthoDB" id="9802028at2"/>
<dbReference type="InterPro" id="IPR036873">
    <property type="entry name" value="Rhodanese-like_dom_sf"/>
</dbReference>
<evidence type="ECO:0000256" key="1">
    <source>
        <dbReference type="ARBA" id="ARBA00001974"/>
    </source>
</evidence>
<dbReference type="SUPFAM" id="SSF52821">
    <property type="entry name" value="Rhodanese/Cell cycle control phosphatase"/>
    <property type="match status" value="1"/>
</dbReference>
<dbReference type="InterPro" id="IPR036188">
    <property type="entry name" value="FAD/NAD-bd_sf"/>
</dbReference>
<dbReference type="InterPro" id="IPR004099">
    <property type="entry name" value="Pyr_nucl-diS_OxRdtase_dimer"/>
</dbReference>
<dbReference type="Gene3D" id="3.40.250.10">
    <property type="entry name" value="Rhodanese-like domain"/>
    <property type="match status" value="1"/>
</dbReference>
<dbReference type="SUPFAM" id="SSF75169">
    <property type="entry name" value="DsrEFH-like"/>
    <property type="match status" value="1"/>
</dbReference>
<dbReference type="InterPro" id="IPR032836">
    <property type="entry name" value="DsrE2-like"/>
</dbReference>
<dbReference type="InterPro" id="IPR036868">
    <property type="entry name" value="TusA-like_sf"/>
</dbReference>
<evidence type="ECO:0000256" key="2">
    <source>
        <dbReference type="ARBA" id="ARBA00009130"/>
    </source>
</evidence>
<dbReference type="PRINTS" id="PR00368">
    <property type="entry name" value="FADPNR"/>
</dbReference>
<dbReference type="InterPro" id="IPR001455">
    <property type="entry name" value="TusA-like"/>
</dbReference>
<feature type="domain" description="Rhodanese" evidence="8">
    <location>
        <begin position="471"/>
        <end position="558"/>
    </location>
</feature>
<evidence type="ECO:0000256" key="7">
    <source>
        <dbReference type="SAM" id="MobiDB-lite"/>
    </source>
</evidence>
<protein>
    <submittedName>
        <fullName evidence="9">CoA-disulfide reductase</fullName>
    </submittedName>
</protein>
<accession>A0A1X7JDC4</accession>
<dbReference type="InterPro" id="IPR023753">
    <property type="entry name" value="FAD/NAD-binding_dom"/>
</dbReference>
<dbReference type="AlphaFoldDB" id="A0A1X7JDC4"/>
<sequence>MTLEIKKGRTIVVVGGVAGGASAAARLRRLNEQDEIIMLERGEHISFANCGLPYYIGGAITDRSKLLVQTVKGMSDRYRIDVRVRNEAVAIDRERQMLHIRRLDDGSMYEQPYDVLVLSPGAKPIRPSIEGIEQAKDVFTLRNIPDTDRIKAYVDEKEPKRAVVIGGGFIGVEVAENLRERGVDVTLVEMGQQVLNPIDEEMAAIVHQHLTDHGVQLIFGESVNAFEEEGKVLVTSTGRKITTDMTILAIGVQPESQLAKEAGLDTGLRGAIRVNEQLQTSDPHIYAVGDVIEVKDAVNGEAAYVPLAWGANRQGRLLADVLNGKAARYQGAYGTAIAKVFDLTVASTGNNEKTLKRQGIEYRAVHTHPMSHAGYYPGASSISMKLLFDPATGRILGAQGVGADGVDKRIDVIATAMKGGLLVQDLADLELSYAPPYSSAKDPVNMLGYIAGNMMDGLVDTVQWHEVDAIIAEGGRVIDVREPIEREAGYIPGTENIPLNELRDRLDEISNDQVVYVSCQVGLRGYVAARLLALHGKKVKNVDGGYKTYAAVIRNRERQQANEKEQEQAMRAAMKPSGGTNHDRGLKQMSEASVEAPSDAGKTASSQIDLSKPHQELDARGLQCPGPILQLYQTLQSMEEGQVVKIMATDPGFRSDVDKWCQRTGNELLHAEMNKGELIAYVQKGQGMTEADAASAISCQVNQGSAIAPVQKTQENATLVVFSGDLDKAIASFIIATGAASMGKKVTMFFTFWGLSILKRTDAPKTDKDLFGKMFSMMLPNSASQLPLSKMNFAGMGPKMIEKVMSDKNVDSLDTMIKNAQAAGVKFVACTMSMELMGVHQDELMPGVELGGVASYLSDAEDSGLNLFI</sequence>
<organism evidence="9 10">
    <name type="scientific">Paenibacillus aquistagni</name>
    <dbReference type="NCBI Taxonomy" id="1852522"/>
    <lineage>
        <taxon>Bacteria</taxon>
        <taxon>Bacillati</taxon>
        <taxon>Bacillota</taxon>
        <taxon>Bacilli</taxon>
        <taxon>Bacillales</taxon>
        <taxon>Paenibacillaceae</taxon>
        <taxon>Paenibacillus</taxon>
    </lineage>
</organism>
<keyword evidence="10" id="KW-1185">Reference proteome</keyword>
<feature type="compositionally biased region" description="Basic and acidic residues" evidence="7">
    <location>
        <begin position="557"/>
        <end position="568"/>
    </location>
</feature>